<dbReference type="InterPro" id="IPR043129">
    <property type="entry name" value="ATPase_NBD"/>
</dbReference>
<keyword evidence="1" id="KW-0547">Nucleotide-binding</keyword>
<dbReference type="GO" id="GO:0005524">
    <property type="term" value="F:ATP binding"/>
    <property type="evidence" value="ECO:0007669"/>
    <property type="project" value="UniProtKB-KW"/>
</dbReference>
<protein>
    <submittedName>
        <fullName evidence="4">Uncharacterized protein</fullName>
    </submittedName>
</protein>
<keyword evidence="5" id="KW-1185">Reference proteome</keyword>
<dbReference type="SUPFAM" id="SSF53067">
    <property type="entry name" value="Actin-like ATPase domain"/>
    <property type="match status" value="2"/>
</dbReference>
<name>A0A8E2FDE7_9PEZI</name>
<evidence type="ECO:0000256" key="3">
    <source>
        <dbReference type="SAM" id="MobiDB-lite"/>
    </source>
</evidence>
<organism evidence="4 5">
    <name type="scientific">Glonium stellatum</name>
    <dbReference type="NCBI Taxonomy" id="574774"/>
    <lineage>
        <taxon>Eukaryota</taxon>
        <taxon>Fungi</taxon>
        <taxon>Dikarya</taxon>
        <taxon>Ascomycota</taxon>
        <taxon>Pezizomycotina</taxon>
        <taxon>Dothideomycetes</taxon>
        <taxon>Pleosporomycetidae</taxon>
        <taxon>Gloniales</taxon>
        <taxon>Gloniaceae</taxon>
        <taxon>Glonium</taxon>
    </lineage>
</organism>
<accession>A0A8E2FDE7</accession>
<feature type="compositionally biased region" description="Basic and acidic residues" evidence="3">
    <location>
        <begin position="96"/>
        <end position="109"/>
    </location>
</feature>
<dbReference type="EMBL" id="KV748498">
    <property type="protein sequence ID" value="OCL14979.1"/>
    <property type="molecule type" value="Genomic_DNA"/>
</dbReference>
<dbReference type="InterPro" id="IPR013126">
    <property type="entry name" value="Hsp_70_fam"/>
</dbReference>
<keyword evidence="2" id="KW-0067">ATP-binding</keyword>
<dbReference type="GO" id="GO:0140662">
    <property type="term" value="F:ATP-dependent protein folding chaperone"/>
    <property type="evidence" value="ECO:0007669"/>
    <property type="project" value="InterPro"/>
</dbReference>
<dbReference type="OrthoDB" id="2963168at2759"/>
<gene>
    <name evidence="4" type="ORF">AOQ84DRAFT_307992</name>
</gene>
<evidence type="ECO:0000256" key="2">
    <source>
        <dbReference type="ARBA" id="ARBA00022840"/>
    </source>
</evidence>
<evidence type="ECO:0000313" key="4">
    <source>
        <dbReference type="EMBL" id="OCL14979.1"/>
    </source>
</evidence>
<dbReference type="Proteomes" id="UP000250140">
    <property type="component" value="Unassembled WGS sequence"/>
</dbReference>
<feature type="compositionally biased region" description="Low complexity" evidence="3">
    <location>
        <begin position="119"/>
        <end position="131"/>
    </location>
</feature>
<evidence type="ECO:0000256" key="1">
    <source>
        <dbReference type="ARBA" id="ARBA00022741"/>
    </source>
</evidence>
<dbReference type="Pfam" id="PF00012">
    <property type="entry name" value="HSP70"/>
    <property type="match status" value="1"/>
</dbReference>
<evidence type="ECO:0000313" key="5">
    <source>
        <dbReference type="Proteomes" id="UP000250140"/>
    </source>
</evidence>
<sequence length="700" mass="79336">MRDGDALPEVDTSKPRFIVAVDFGTTFSSVSFVAIESHEQPQLIGGRRIRSIKNYPDDQSTDGGQAREVPTEIWYPNNSKFREAENLMLMESDKLVDEPSQDGEEHTSLTDEDNLSTEGNGEFLSGNSNSGGNYGNGCDKEKFLWGYKVHEKFRFPDAHQDKANRLISRFKLLLDKSEHTEIIRKYLEPTVQALKERKIIVKWENIITDYLTSLFRHVKEELYEEHSFTDDCAIEFVLCVPAIWTQEACRKMQSAMGSAMFKSGFRGSRDGNVEDLFIVSEPEAAAAYVLENNYEIKPGDTFVILDAGGGTIDATTYTVDKTEPLRLIREAVNPGGGLYGSSYLNETFREFLEDKLRDKTYLERGNTTIDGIIESLVTGDFENRLKRQINLADKRLSKKQITLLGLREDARKNLDNNRINIEREDWERIFRQCLRGASTVMTEQLELARAQGLQVNKVILIGGFAASPSLKWFLEKELHKLSEAYGSEIRLLRPETPGTAVASGAILRALNKEDGPARFIRSSYGFLRTEPYEPEVTPAHVGVKPSYDHLDGNQYIRDTIDWVVKKGELVEAGKVYEPLRMCHTFPVGQDQELVCREQLYVSDTSTESSYQRSHPKNKGAQLAGEIVLDMTFLRRENRIKIVQPARRKKGKKHYRVEFDLLIKVDGRNLRYMAKYPPGGEGEVLMEGQTCIAAAFLPGTN</sequence>
<dbReference type="Gene3D" id="3.30.420.40">
    <property type="match status" value="2"/>
</dbReference>
<dbReference type="CDD" id="cd10170">
    <property type="entry name" value="ASKHA_NBD_HSP70"/>
    <property type="match status" value="1"/>
</dbReference>
<dbReference type="Gene3D" id="3.90.640.10">
    <property type="entry name" value="Actin, Chain A, domain 4"/>
    <property type="match status" value="1"/>
</dbReference>
<reference evidence="4 5" key="1">
    <citation type="journal article" date="2016" name="Nat. Commun.">
        <title>Ectomycorrhizal ecology is imprinted in the genome of the dominant symbiotic fungus Cenococcum geophilum.</title>
        <authorList>
            <consortium name="DOE Joint Genome Institute"/>
            <person name="Peter M."/>
            <person name="Kohler A."/>
            <person name="Ohm R.A."/>
            <person name="Kuo A."/>
            <person name="Krutzmann J."/>
            <person name="Morin E."/>
            <person name="Arend M."/>
            <person name="Barry K.W."/>
            <person name="Binder M."/>
            <person name="Choi C."/>
            <person name="Clum A."/>
            <person name="Copeland A."/>
            <person name="Grisel N."/>
            <person name="Haridas S."/>
            <person name="Kipfer T."/>
            <person name="LaButti K."/>
            <person name="Lindquist E."/>
            <person name="Lipzen A."/>
            <person name="Maire R."/>
            <person name="Meier B."/>
            <person name="Mihaltcheva S."/>
            <person name="Molinier V."/>
            <person name="Murat C."/>
            <person name="Poggeler S."/>
            <person name="Quandt C.A."/>
            <person name="Sperisen C."/>
            <person name="Tritt A."/>
            <person name="Tisserant E."/>
            <person name="Crous P.W."/>
            <person name="Henrissat B."/>
            <person name="Nehls U."/>
            <person name="Egli S."/>
            <person name="Spatafora J.W."/>
            <person name="Grigoriev I.V."/>
            <person name="Martin F.M."/>
        </authorList>
    </citation>
    <scope>NUCLEOTIDE SEQUENCE [LARGE SCALE GENOMIC DNA]</scope>
    <source>
        <strain evidence="4 5">CBS 207.34</strain>
    </source>
</reference>
<dbReference type="AlphaFoldDB" id="A0A8E2FDE7"/>
<feature type="region of interest" description="Disordered" evidence="3">
    <location>
        <begin position="96"/>
        <end position="131"/>
    </location>
</feature>
<proteinExistence type="predicted"/>
<dbReference type="PANTHER" id="PTHR42749">
    <property type="entry name" value="CELL SHAPE-DETERMINING PROTEIN MREB"/>
    <property type="match status" value="1"/>
</dbReference>
<dbReference type="PANTHER" id="PTHR42749:SF8">
    <property type="entry name" value="HSP70 FAMILY PROTEIN (AFU_ORTHOLOGUE AFUA_3G13740)"/>
    <property type="match status" value="1"/>
</dbReference>